<feature type="non-terminal residue" evidence="1">
    <location>
        <position position="1"/>
    </location>
</feature>
<evidence type="ECO:0000313" key="2">
    <source>
        <dbReference type="Proteomes" id="UP000887013"/>
    </source>
</evidence>
<name>A0A8X6R4Z9_NEPPI</name>
<keyword evidence="2" id="KW-1185">Reference proteome</keyword>
<sequence length="87" mass="10404">QPRNEMEIAALNNFKETVTVDNKGRREVYLPWVADHIILNSNEGNCKERLKSTTKKLIQKNEFDDYETVRNRSMLMDRRWSHSRCAY</sequence>
<evidence type="ECO:0000313" key="1">
    <source>
        <dbReference type="EMBL" id="GFU47480.1"/>
    </source>
</evidence>
<accession>A0A8X6R4Z9</accession>
<dbReference type="AlphaFoldDB" id="A0A8X6R4Z9"/>
<dbReference type="OrthoDB" id="6765836at2759"/>
<proteinExistence type="predicted"/>
<comment type="caution">
    <text evidence="1">The sequence shown here is derived from an EMBL/GenBank/DDBJ whole genome shotgun (WGS) entry which is preliminary data.</text>
</comment>
<gene>
    <name evidence="1" type="ORF">NPIL_22521</name>
</gene>
<dbReference type="Proteomes" id="UP000887013">
    <property type="component" value="Unassembled WGS sequence"/>
</dbReference>
<reference evidence="1" key="1">
    <citation type="submission" date="2020-08" db="EMBL/GenBank/DDBJ databases">
        <title>Multicomponent nature underlies the extraordinary mechanical properties of spider dragline silk.</title>
        <authorList>
            <person name="Kono N."/>
            <person name="Nakamura H."/>
            <person name="Mori M."/>
            <person name="Yoshida Y."/>
            <person name="Ohtoshi R."/>
            <person name="Malay A.D."/>
            <person name="Moran D.A.P."/>
            <person name="Tomita M."/>
            <person name="Numata K."/>
            <person name="Arakawa K."/>
        </authorList>
    </citation>
    <scope>NUCLEOTIDE SEQUENCE</scope>
</reference>
<organism evidence="1 2">
    <name type="scientific">Nephila pilipes</name>
    <name type="common">Giant wood spider</name>
    <name type="synonym">Nephila maculata</name>
    <dbReference type="NCBI Taxonomy" id="299642"/>
    <lineage>
        <taxon>Eukaryota</taxon>
        <taxon>Metazoa</taxon>
        <taxon>Ecdysozoa</taxon>
        <taxon>Arthropoda</taxon>
        <taxon>Chelicerata</taxon>
        <taxon>Arachnida</taxon>
        <taxon>Araneae</taxon>
        <taxon>Araneomorphae</taxon>
        <taxon>Entelegynae</taxon>
        <taxon>Araneoidea</taxon>
        <taxon>Nephilidae</taxon>
        <taxon>Nephila</taxon>
    </lineage>
</organism>
<protein>
    <submittedName>
        <fullName evidence="1">Uncharacterized protein</fullName>
    </submittedName>
</protein>
<dbReference type="EMBL" id="BMAW01037222">
    <property type="protein sequence ID" value="GFU47480.1"/>
    <property type="molecule type" value="Genomic_DNA"/>
</dbReference>